<evidence type="ECO:0000313" key="1">
    <source>
        <dbReference type="EMBL" id="MPC94996.1"/>
    </source>
</evidence>
<organism evidence="1 2">
    <name type="scientific">Portunus trituberculatus</name>
    <name type="common">Swimming crab</name>
    <name type="synonym">Neptunus trituberculatus</name>
    <dbReference type="NCBI Taxonomy" id="210409"/>
    <lineage>
        <taxon>Eukaryota</taxon>
        <taxon>Metazoa</taxon>
        <taxon>Ecdysozoa</taxon>
        <taxon>Arthropoda</taxon>
        <taxon>Crustacea</taxon>
        <taxon>Multicrustacea</taxon>
        <taxon>Malacostraca</taxon>
        <taxon>Eumalacostraca</taxon>
        <taxon>Eucarida</taxon>
        <taxon>Decapoda</taxon>
        <taxon>Pleocyemata</taxon>
        <taxon>Brachyura</taxon>
        <taxon>Eubrachyura</taxon>
        <taxon>Portunoidea</taxon>
        <taxon>Portunidae</taxon>
        <taxon>Portuninae</taxon>
        <taxon>Portunus</taxon>
    </lineage>
</organism>
<sequence length="90" mass="9437">MSVASVRLSASCERYYVDAPIHDNPPSLPPSFPFPHDTRYHGAAEGEVLRWGGGGGGGGVSAWRQAKMCNVINIVATTCPAAPLCLPPTT</sequence>
<name>A0A5B7JL62_PORTR</name>
<proteinExistence type="predicted"/>
<evidence type="ECO:0000313" key="2">
    <source>
        <dbReference type="Proteomes" id="UP000324222"/>
    </source>
</evidence>
<dbReference type="AlphaFoldDB" id="A0A5B7JL62"/>
<keyword evidence="2" id="KW-1185">Reference proteome</keyword>
<accession>A0A5B7JL62</accession>
<reference evidence="1 2" key="1">
    <citation type="submission" date="2019-05" db="EMBL/GenBank/DDBJ databases">
        <title>Another draft genome of Portunus trituberculatus and its Hox gene families provides insights of decapod evolution.</title>
        <authorList>
            <person name="Jeong J.-H."/>
            <person name="Song I."/>
            <person name="Kim S."/>
            <person name="Choi T."/>
            <person name="Kim D."/>
            <person name="Ryu S."/>
            <person name="Kim W."/>
        </authorList>
    </citation>
    <scope>NUCLEOTIDE SEQUENCE [LARGE SCALE GENOMIC DNA]</scope>
    <source>
        <tissue evidence="1">Muscle</tissue>
    </source>
</reference>
<comment type="caution">
    <text evidence="1">The sequence shown here is derived from an EMBL/GenBank/DDBJ whole genome shotgun (WGS) entry which is preliminary data.</text>
</comment>
<dbReference type="EMBL" id="VSRR010100587">
    <property type="protein sequence ID" value="MPC94996.1"/>
    <property type="molecule type" value="Genomic_DNA"/>
</dbReference>
<dbReference type="Proteomes" id="UP000324222">
    <property type="component" value="Unassembled WGS sequence"/>
</dbReference>
<gene>
    <name evidence="1" type="ORF">E2C01_090188</name>
</gene>
<protein>
    <submittedName>
        <fullName evidence="1">Uncharacterized protein</fullName>
    </submittedName>
</protein>